<proteinExistence type="predicted"/>
<keyword evidence="1" id="KW-0808">Transferase</keyword>
<gene>
    <name evidence="1" type="ORF">EDD77_12247</name>
</gene>
<evidence type="ECO:0000313" key="2">
    <source>
        <dbReference type="Proteomes" id="UP000295184"/>
    </source>
</evidence>
<dbReference type="Pfam" id="PF08843">
    <property type="entry name" value="AbiEii"/>
    <property type="match status" value="1"/>
</dbReference>
<evidence type="ECO:0000313" key="1">
    <source>
        <dbReference type="EMBL" id="TCL54356.1"/>
    </source>
</evidence>
<organism evidence="1 2">
    <name type="scientific">Allofournierella massiliensis</name>
    <dbReference type="NCBI Taxonomy" id="1650663"/>
    <lineage>
        <taxon>Bacteria</taxon>
        <taxon>Bacillati</taxon>
        <taxon>Bacillota</taxon>
        <taxon>Clostridia</taxon>
        <taxon>Eubacteriales</taxon>
        <taxon>Oscillospiraceae</taxon>
        <taxon>Allofournierella</taxon>
    </lineage>
</organism>
<dbReference type="InterPro" id="IPR014942">
    <property type="entry name" value="AbiEii"/>
</dbReference>
<comment type="caution">
    <text evidence="1">The sequence shown here is derived from an EMBL/GenBank/DDBJ whole genome shotgun (WGS) entry which is preliminary data.</text>
</comment>
<reference evidence="1 2" key="1">
    <citation type="submission" date="2019-03" db="EMBL/GenBank/DDBJ databases">
        <title>Genomic Encyclopedia of Type Strains, Phase IV (KMG-IV): sequencing the most valuable type-strain genomes for metagenomic binning, comparative biology and taxonomic classification.</title>
        <authorList>
            <person name="Goeker M."/>
        </authorList>
    </citation>
    <scope>NUCLEOTIDE SEQUENCE [LARGE SCALE GENOMIC DNA]</scope>
    <source>
        <strain evidence="1 2">DSM 100451</strain>
    </source>
</reference>
<dbReference type="EMBL" id="SLUM01000022">
    <property type="protein sequence ID" value="TCL54356.1"/>
    <property type="molecule type" value="Genomic_DNA"/>
</dbReference>
<dbReference type="GO" id="GO:0016740">
    <property type="term" value="F:transferase activity"/>
    <property type="evidence" value="ECO:0007669"/>
    <property type="project" value="UniProtKB-KW"/>
</dbReference>
<sequence>MKLHEDKFAFLNIINLIHEASGIRSDILEKDYYVTLLLRELADKQAELPAYFKGGTALYKAQKSIRRFSEDIDLTVCIDNCSNSQAKKRLELATKKYQALPRTARKELEDDRKGSITTVYDYTPLVEVDSDDPLQRFGYVKVEGTSFTVSEPFTALEIEPILYTYATEEQRKILQTQYQVEPFLINTIRLERIFADKIFAAEFYYEREMYFDVAKHLYDVSIMLDLEQIQGMLGNQQMFLEMLGYKRLEETRRTGSDLAEKKFSDFQLLKGFADNDALYKNYQSMQQNYVFENEDVLSFDYVVKQWRKLGEVLLALG</sequence>
<name>A0A4R1QL57_9FIRM</name>
<dbReference type="OrthoDB" id="9780929at2"/>
<protein>
    <submittedName>
        <fullName evidence="1">Nucleotidyltransferase AbiEii toxin of type IV toxin-antitoxin system</fullName>
    </submittedName>
</protein>
<dbReference type="RefSeq" id="WP_058965448.1">
    <property type="nucleotide sequence ID" value="NZ_CABKVM010000018.1"/>
</dbReference>
<dbReference type="AlphaFoldDB" id="A0A4R1QL57"/>
<accession>A0A4R1QL57</accession>
<dbReference type="Proteomes" id="UP000295184">
    <property type="component" value="Unassembled WGS sequence"/>
</dbReference>
<dbReference type="Gene3D" id="3.10.450.620">
    <property type="entry name" value="JHP933, nucleotidyltransferase-like core domain"/>
    <property type="match status" value="1"/>
</dbReference>